<name>D0L183_HALNC</name>
<proteinExistence type="predicted"/>
<dbReference type="AlphaFoldDB" id="D0L183"/>
<accession>D0L183</accession>
<dbReference type="STRING" id="555778.Hneap_1628"/>
<organism evidence="1 2">
    <name type="scientific">Halothiobacillus neapolitanus (strain ATCC 23641 / DSM 15147 / CIP 104769 / NCIMB 8539 / c2)</name>
    <name type="common">Thiobacillus neapolitanus</name>
    <dbReference type="NCBI Taxonomy" id="555778"/>
    <lineage>
        <taxon>Bacteria</taxon>
        <taxon>Pseudomonadati</taxon>
        <taxon>Pseudomonadota</taxon>
        <taxon>Gammaproteobacteria</taxon>
        <taxon>Chromatiales</taxon>
        <taxon>Halothiobacillaceae</taxon>
        <taxon>Halothiobacillus</taxon>
    </lineage>
</organism>
<dbReference type="EMBL" id="CP001801">
    <property type="protein sequence ID" value="ACX96456.1"/>
    <property type="molecule type" value="Genomic_DNA"/>
</dbReference>
<dbReference type="Proteomes" id="UP000009102">
    <property type="component" value="Chromosome"/>
</dbReference>
<evidence type="ECO:0000313" key="2">
    <source>
        <dbReference type="Proteomes" id="UP000009102"/>
    </source>
</evidence>
<evidence type="ECO:0000313" key="1">
    <source>
        <dbReference type="EMBL" id="ACX96456.1"/>
    </source>
</evidence>
<protein>
    <submittedName>
        <fullName evidence="1">Uncharacterized protein</fullName>
    </submittedName>
</protein>
<keyword evidence="2" id="KW-1185">Reference proteome</keyword>
<gene>
    <name evidence="1" type="ordered locus">Hneap_1628</name>
</gene>
<reference evidence="1 2" key="1">
    <citation type="submission" date="2009-10" db="EMBL/GenBank/DDBJ databases">
        <title>Complete sequence of Halothiobacillus neapolitanus c2.</title>
        <authorList>
            <consortium name="US DOE Joint Genome Institute"/>
            <person name="Lucas S."/>
            <person name="Copeland A."/>
            <person name="Lapidus A."/>
            <person name="Glavina del Rio T."/>
            <person name="Tice H."/>
            <person name="Bruce D."/>
            <person name="Goodwin L."/>
            <person name="Pitluck S."/>
            <person name="Davenport K."/>
            <person name="Brettin T."/>
            <person name="Detter J.C."/>
            <person name="Han C."/>
            <person name="Tapia R."/>
            <person name="Larimer F."/>
            <person name="Land M."/>
            <person name="Hauser L."/>
            <person name="Kyrpides N."/>
            <person name="Mikhailova N."/>
            <person name="Kerfeld C."/>
            <person name="Cannon G."/>
            <person name="Heinhort S."/>
        </authorList>
    </citation>
    <scope>NUCLEOTIDE SEQUENCE [LARGE SCALE GENOMIC DNA]</scope>
    <source>
        <strain evidence="2">ATCC 23641 / c2</strain>
    </source>
</reference>
<dbReference type="KEGG" id="hna:Hneap_1628"/>
<dbReference type="RefSeq" id="WP_012824490.1">
    <property type="nucleotide sequence ID" value="NC_013422.1"/>
</dbReference>
<dbReference type="HOGENOM" id="CLU_1174097_0_0_6"/>
<sequence length="236" mass="27253">MNIDHTRNWGKGQLCLEIPNPAIFGDLLETEARPRSRYRRQESARNDASHLFLDLFNNPTASAKARKQRTPRPPVDPAIVPALVFAFLQDDHLTKALVEDLFHVVACVAVSTRWASEWPNLERWIDSASMDKGGAGFWCEAAGLYPADFLPAFWKGIEAQRAEPDQDLREVRAYGENLGEIWPVYRRLTIERNHFMWWPCEGFDDLEQRDVVESGGQYQTQGGWRRRAHHHNFGYF</sequence>